<dbReference type="PANTHER" id="PTHR31836">
    <property type="match status" value="1"/>
</dbReference>
<accession>A0A1M2VMU4</accession>
<feature type="compositionally biased region" description="Low complexity" evidence="2">
    <location>
        <begin position="157"/>
        <end position="176"/>
    </location>
</feature>
<comment type="caution">
    <text evidence="4">The sequence shown here is derived from an EMBL/GenBank/DDBJ whole genome shotgun (WGS) entry which is preliminary data.</text>
</comment>
<keyword evidence="5" id="KW-1185">Reference proteome</keyword>
<feature type="region of interest" description="Disordered" evidence="2">
    <location>
        <begin position="157"/>
        <end position="233"/>
    </location>
</feature>
<proteinExistence type="predicted"/>
<evidence type="ECO:0000256" key="3">
    <source>
        <dbReference type="SAM" id="SignalP"/>
    </source>
</evidence>
<evidence type="ECO:0000313" key="5">
    <source>
        <dbReference type="Proteomes" id="UP000184267"/>
    </source>
</evidence>
<dbReference type="InterPro" id="IPR051477">
    <property type="entry name" value="Expansin_CellWall"/>
</dbReference>
<organism evidence="4 5">
    <name type="scientific">Trametes pubescens</name>
    <name type="common">White-rot fungus</name>
    <dbReference type="NCBI Taxonomy" id="154538"/>
    <lineage>
        <taxon>Eukaryota</taxon>
        <taxon>Fungi</taxon>
        <taxon>Dikarya</taxon>
        <taxon>Basidiomycota</taxon>
        <taxon>Agaricomycotina</taxon>
        <taxon>Agaricomycetes</taxon>
        <taxon>Polyporales</taxon>
        <taxon>Polyporaceae</taxon>
        <taxon>Trametes</taxon>
    </lineage>
</organism>
<dbReference type="PANTHER" id="PTHR31836:SF28">
    <property type="entry name" value="SRCR DOMAIN-CONTAINING PROTEIN-RELATED"/>
    <property type="match status" value="1"/>
</dbReference>
<feature type="chain" id="PRO_5009890623" description="Allergen Asp f 7" evidence="3">
    <location>
        <begin position="25"/>
        <end position="271"/>
    </location>
</feature>
<feature type="compositionally biased region" description="Low complexity" evidence="2">
    <location>
        <begin position="186"/>
        <end position="233"/>
    </location>
</feature>
<dbReference type="InterPro" id="IPR036908">
    <property type="entry name" value="RlpA-like_sf"/>
</dbReference>
<dbReference type="STRING" id="154538.A0A1M2VMU4"/>
<evidence type="ECO:0000256" key="1">
    <source>
        <dbReference type="ARBA" id="ARBA00022729"/>
    </source>
</evidence>
<name>A0A1M2VMU4_TRAPU</name>
<dbReference type="Gene3D" id="2.40.40.10">
    <property type="entry name" value="RlpA-like domain"/>
    <property type="match status" value="1"/>
</dbReference>
<feature type="signal peptide" evidence="3">
    <location>
        <begin position="1"/>
        <end position="24"/>
    </location>
</feature>
<dbReference type="EMBL" id="MNAD01001008">
    <property type="protein sequence ID" value="OJT08886.1"/>
    <property type="molecule type" value="Genomic_DNA"/>
</dbReference>
<dbReference type="AlphaFoldDB" id="A0A1M2VMU4"/>
<evidence type="ECO:0000256" key="2">
    <source>
        <dbReference type="SAM" id="MobiDB-lite"/>
    </source>
</evidence>
<sequence>MSSLASRFRLTFLFVLLASSSALAHSGAHDHKRLENGRRHGSVNIAARNDTHQFEKRFDNARFTFFPVGQNACGSFDKDSDFIVAINTQQWDGGSNCYQKITVEYQGKSTGAMITDECMECPYGAIDLSPSLFSYLAGSTDPGQIYGAWNFGGGAAPTVTTMPSKPTTTTQQQPTSSPSPPPPAPTTSSTHKTSHRTSTSTSTPTSSSTSSSVAPTTTSTPPPTSTSTTSSVEPTTTVVTFDTGNIEQFSLAMLQLVGLQNAIFAAPNSDA</sequence>
<dbReference type="OrthoDB" id="623670at2759"/>
<dbReference type="CDD" id="cd22191">
    <property type="entry name" value="DPBB_RlpA_EXP_N-like"/>
    <property type="match status" value="1"/>
</dbReference>
<dbReference type="SUPFAM" id="SSF50685">
    <property type="entry name" value="Barwin-like endoglucanases"/>
    <property type="match status" value="1"/>
</dbReference>
<dbReference type="OMA" id="HEHSSTH"/>
<reference evidence="4 5" key="1">
    <citation type="submission" date="2016-10" db="EMBL/GenBank/DDBJ databases">
        <title>Genome sequence of the basidiomycete white-rot fungus Trametes pubescens.</title>
        <authorList>
            <person name="Makela M.R."/>
            <person name="Granchi Z."/>
            <person name="Peng M."/>
            <person name="De Vries R.P."/>
            <person name="Grigoriev I."/>
            <person name="Riley R."/>
            <person name="Hilden K."/>
        </authorList>
    </citation>
    <scope>NUCLEOTIDE SEQUENCE [LARGE SCALE GENOMIC DNA]</scope>
    <source>
        <strain evidence="4 5">FBCC735</strain>
    </source>
</reference>
<keyword evidence="1 3" id="KW-0732">Signal</keyword>
<dbReference type="Proteomes" id="UP000184267">
    <property type="component" value="Unassembled WGS sequence"/>
</dbReference>
<gene>
    <name evidence="4" type="ORF">TRAPUB_237</name>
</gene>
<protein>
    <recommendedName>
        <fullName evidence="6">Allergen Asp f 7</fullName>
    </recommendedName>
</protein>
<evidence type="ECO:0000313" key="4">
    <source>
        <dbReference type="EMBL" id="OJT08886.1"/>
    </source>
</evidence>
<evidence type="ECO:0008006" key="6">
    <source>
        <dbReference type="Google" id="ProtNLM"/>
    </source>
</evidence>